<dbReference type="AlphaFoldDB" id="A0A944D835"/>
<dbReference type="EMBL" id="JAEKFT010000010">
    <property type="protein sequence ID" value="MBT0961694.1"/>
    <property type="molecule type" value="Genomic_DNA"/>
</dbReference>
<protein>
    <submittedName>
        <fullName evidence="1">Uncharacterized protein</fullName>
    </submittedName>
</protein>
<evidence type="ECO:0000313" key="1">
    <source>
        <dbReference type="EMBL" id="MBT0961694.1"/>
    </source>
</evidence>
<name>A0A944D835_DENI1</name>
<dbReference type="Proteomes" id="UP000694660">
    <property type="component" value="Unassembled WGS sequence"/>
</dbReference>
<accession>A0A944D835</accession>
<dbReference type="RefSeq" id="WP_214361450.1">
    <property type="nucleotide sequence ID" value="NZ_JAEKFT010000010.1"/>
</dbReference>
<reference evidence="2" key="1">
    <citation type="journal article" date="2022" name="ISME J.">
        <title>Genetic and phylogenetic analysis of dissimilatory iodate-reducing bacteria identifies potential niches across the world's oceans.</title>
        <authorList>
            <person name="Reyes-Umana V."/>
            <person name="Henning Z."/>
            <person name="Lee K."/>
            <person name="Barnum T.P."/>
            <person name="Coates J.D."/>
        </authorList>
    </citation>
    <scope>NUCLEOTIDE SEQUENCE [LARGE SCALE GENOMIC DNA]</scope>
    <source>
        <strain evidence="2">IR12</strain>
    </source>
</reference>
<sequence>MTTPITDTDLRWAYDCTGWAARGISFETATASPDLAAGLRLRATVRLRRIARLKASNTGAGIERSTRND</sequence>
<keyword evidence="2" id="KW-1185">Reference proteome</keyword>
<proteinExistence type="predicted"/>
<comment type="caution">
    <text evidence="1">The sequence shown here is derived from an EMBL/GenBank/DDBJ whole genome shotgun (WGS) entry which is preliminary data.</text>
</comment>
<evidence type="ECO:0000313" key="2">
    <source>
        <dbReference type="Proteomes" id="UP000694660"/>
    </source>
</evidence>
<organism evidence="1 2">
    <name type="scientific">Denitromonas iodatirespirans</name>
    <dbReference type="NCBI Taxonomy" id="2795389"/>
    <lineage>
        <taxon>Bacteria</taxon>
        <taxon>Pseudomonadati</taxon>
        <taxon>Pseudomonadota</taxon>
        <taxon>Betaproteobacteria</taxon>
        <taxon>Rhodocyclales</taxon>
        <taxon>Zoogloeaceae</taxon>
        <taxon>Denitromonas</taxon>
    </lineage>
</organism>
<gene>
    <name evidence="1" type="ORF">I8J34_10975</name>
</gene>